<accession>A0AAE3NY18</accession>
<dbReference type="FunFam" id="3.40.50.1980:FF:000002">
    <property type="entry name" value="Histidinol dehydrogenase, chloroplastic"/>
    <property type="match status" value="1"/>
</dbReference>
<comment type="cofactor">
    <cofactor evidence="12 16">
        <name>Zn(2+)</name>
        <dbReference type="ChEBI" id="CHEBI:29105"/>
    </cofactor>
    <text evidence="12 16">Binds 1 zinc ion per subunit.</text>
</comment>
<feature type="binding site" evidence="12 15">
    <location>
        <position position="257"/>
    </location>
    <ligand>
        <name>substrate</name>
    </ligand>
</feature>
<dbReference type="FunFam" id="1.20.5.1300:FF:000001">
    <property type="entry name" value="Histidine biosynthesis trifunctional protein"/>
    <property type="match status" value="1"/>
</dbReference>
<evidence type="ECO:0000256" key="7">
    <source>
        <dbReference type="ARBA" id="ARBA00022833"/>
    </source>
</evidence>
<evidence type="ECO:0000256" key="8">
    <source>
        <dbReference type="ARBA" id="ARBA00023002"/>
    </source>
</evidence>
<keyword evidence="18" id="KW-0472">Membrane</keyword>
<feature type="binding site" evidence="12 15">
    <location>
        <position position="325"/>
    </location>
    <ligand>
        <name>substrate</name>
    </ligand>
</feature>
<dbReference type="GO" id="GO:0004399">
    <property type="term" value="F:histidinol dehydrogenase activity"/>
    <property type="evidence" value="ECO:0007669"/>
    <property type="project" value="UniProtKB-UniRule"/>
</dbReference>
<dbReference type="EMBL" id="JARGDL010000001">
    <property type="protein sequence ID" value="MDF1610684.1"/>
    <property type="molecule type" value="Genomic_DNA"/>
</dbReference>
<dbReference type="NCBIfam" id="TIGR00069">
    <property type="entry name" value="hisD"/>
    <property type="match status" value="1"/>
</dbReference>
<dbReference type="PRINTS" id="PR00083">
    <property type="entry name" value="HOLDHDRGNASE"/>
</dbReference>
<protein>
    <recommendedName>
        <fullName evidence="4 12">Histidinol dehydrogenase</fullName>
        <shortName evidence="12">HDH</shortName>
        <ecNumber evidence="4 12">1.1.1.23</ecNumber>
    </recommendedName>
</protein>
<feature type="binding site" evidence="12 15">
    <location>
        <position position="358"/>
    </location>
    <ligand>
        <name>substrate</name>
    </ligand>
</feature>
<comment type="catalytic activity">
    <reaction evidence="11 12">
        <text>L-histidinol + 2 NAD(+) + H2O = L-histidine + 2 NADH + 3 H(+)</text>
        <dbReference type="Rhea" id="RHEA:20641"/>
        <dbReference type="ChEBI" id="CHEBI:15377"/>
        <dbReference type="ChEBI" id="CHEBI:15378"/>
        <dbReference type="ChEBI" id="CHEBI:57540"/>
        <dbReference type="ChEBI" id="CHEBI:57595"/>
        <dbReference type="ChEBI" id="CHEBI:57699"/>
        <dbReference type="ChEBI" id="CHEBI:57945"/>
        <dbReference type="EC" id="1.1.1.23"/>
    </reaction>
</comment>
<dbReference type="Gene3D" id="3.40.50.1980">
    <property type="entry name" value="Nitrogenase molybdenum iron protein domain"/>
    <property type="match status" value="2"/>
</dbReference>
<comment type="caution">
    <text evidence="19">The sequence shown here is derived from an EMBL/GenBank/DDBJ whole genome shotgun (WGS) entry which is preliminary data.</text>
</comment>
<evidence type="ECO:0000256" key="16">
    <source>
        <dbReference type="PIRSR" id="PIRSR000099-4"/>
    </source>
</evidence>
<dbReference type="FunFam" id="3.40.50.1980:FF:000001">
    <property type="entry name" value="Histidinol dehydrogenase"/>
    <property type="match status" value="1"/>
</dbReference>
<feature type="binding site" evidence="12 15">
    <location>
        <position position="235"/>
    </location>
    <ligand>
        <name>substrate</name>
    </ligand>
</feature>
<dbReference type="InterPro" id="IPR022695">
    <property type="entry name" value="Histidinol_DH_monofunct"/>
</dbReference>
<dbReference type="InterPro" id="IPR012131">
    <property type="entry name" value="Hstdl_DH"/>
</dbReference>
<feature type="binding site" evidence="12 16">
    <location>
        <position position="260"/>
    </location>
    <ligand>
        <name>Zn(2+)</name>
        <dbReference type="ChEBI" id="CHEBI:29105"/>
    </ligand>
</feature>
<dbReference type="HAMAP" id="MF_01024">
    <property type="entry name" value="HisD"/>
    <property type="match status" value="1"/>
</dbReference>
<feature type="binding site" evidence="12 16">
    <location>
        <position position="417"/>
    </location>
    <ligand>
        <name>Zn(2+)</name>
        <dbReference type="ChEBI" id="CHEBI:29105"/>
    </ligand>
</feature>
<feature type="binding site" evidence="12 16">
    <location>
        <position position="358"/>
    </location>
    <ligand>
        <name>Zn(2+)</name>
        <dbReference type="ChEBI" id="CHEBI:29105"/>
    </ligand>
</feature>
<dbReference type="GO" id="GO:0008270">
    <property type="term" value="F:zinc ion binding"/>
    <property type="evidence" value="ECO:0007669"/>
    <property type="project" value="UniProtKB-UniRule"/>
</dbReference>
<comment type="function">
    <text evidence="1 12">Catalyzes the sequential NAD-dependent oxidations of L-histidinol to L-histidinaldehyde and then to L-histidine.</text>
</comment>
<comment type="similarity">
    <text evidence="3 12 13 17">Belongs to the histidinol dehydrogenase family.</text>
</comment>
<dbReference type="CDD" id="cd06572">
    <property type="entry name" value="Histidinol_dh"/>
    <property type="match status" value="1"/>
</dbReference>
<organism evidence="19 20">
    <name type="scientific">Stygiobacter electus</name>
    <dbReference type="NCBI Taxonomy" id="3032292"/>
    <lineage>
        <taxon>Bacteria</taxon>
        <taxon>Pseudomonadati</taxon>
        <taxon>Ignavibacteriota</taxon>
        <taxon>Ignavibacteria</taxon>
        <taxon>Ignavibacteriales</taxon>
        <taxon>Melioribacteraceae</taxon>
        <taxon>Stygiobacter</taxon>
    </lineage>
</organism>
<evidence type="ECO:0000256" key="18">
    <source>
        <dbReference type="SAM" id="Phobius"/>
    </source>
</evidence>
<feature type="transmembrane region" description="Helical" evidence="18">
    <location>
        <begin position="123"/>
        <end position="143"/>
    </location>
</feature>
<keyword evidence="20" id="KW-1185">Reference proteome</keyword>
<feature type="binding site" evidence="12 15">
    <location>
        <position position="417"/>
    </location>
    <ligand>
        <name>substrate</name>
    </ligand>
</feature>
<comment type="caution">
    <text evidence="12">Lacks conserved residue(s) required for the propagation of feature annotation.</text>
</comment>
<proteinExistence type="inferred from homology"/>
<evidence type="ECO:0000256" key="10">
    <source>
        <dbReference type="ARBA" id="ARBA00023102"/>
    </source>
</evidence>
<evidence type="ECO:0000256" key="12">
    <source>
        <dbReference type="HAMAP-Rule" id="MF_01024"/>
    </source>
</evidence>
<dbReference type="Pfam" id="PF00815">
    <property type="entry name" value="Histidinol_dh"/>
    <property type="match status" value="1"/>
</dbReference>
<name>A0AAE3NY18_9BACT</name>
<dbReference type="RefSeq" id="WP_321534449.1">
    <property type="nucleotide sequence ID" value="NZ_JARGDL010000001.1"/>
</dbReference>
<evidence type="ECO:0000256" key="9">
    <source>
        <dbReference type="ARBA" id="ARBA00023027"/>
    </source>
</evidence>
<feature type="binding site" evidence="12 15">
    <location>
        <position position="260"/>
    </location>
    <ligand>
        <name>substrate</name>
    </ligand>
</feature>
<reference evidence="19" key="1">
    <citation type="submission" date="2023-03" db="EMBL/GenBank/DDBJ databases">
        <title>Stygiobacter electus gen. nov., sp. nov., facultatively anaerobic thermotolerant bacterium of the class Ignavibacteria from a well of Yessentuki mineral water deposit.</title>
        <authorList>
            <person name="Podosokorskaya O.A."/>
            <person name="Elcheninov A.G."/>
            <person name="Petrova N.F."/>
            <person name="Zavarzina D.G."/>
            <person name="Kublanov I.V."/>
            <person name="Merkel A.Y."/>
        </authorList>
    </citation>
    <scope>NUCLEOTIDE SEQUENCE</scope>
    <source>
        <strain evidence="19">09-Me</strain>
    </source>
</reference>
<evidence type="ECO:0000256" key="4">
    <source>
        <dbReference type="ARBA" id="ARBA00012965"/>
    </source>
</evidence>
<dbReference type="GO" id="GO:0051287">
    <property type="term" value="F:NAD binding"/>
    <property type="evidence" value="ECO:0007669"/>
    <property type="project" value="InterPro"/>
</dbReference>
<dbReference type="GO" id="GO:0000105">
    <property type="term" value="P:L-histidine biosynthetic process"/>
    <property type="evidence" value="ECO:0007669"/>
    <property type="project" value="UniProtKB-UniRule"/>
</dbReference>
<evidence type="ECO:0000313" key="20">
    <source>
        <dbReference type="Proteomes" id="UP001221302"/>
    </source>
</evidence>
<keyword evidence="10 12" id="KW-0368">Histidine biosynthesis</keyword>
<feature type="active site" description="Proton acceptor" evidence="12 14">
    <location>
        <position position="324"/>
    </location>
</feature>
<dbReference type="GO" id="GO:0005737">
    <property type="term" value="C:cytoplasm"/>
    <property type="evidence" value="ECO:0007669"/>
    <property type="project" value="TreeGrafter"/>
</dbReference>
<dbReference type="Gene3D" id="1.20.5.1300">
    <property type="match status" value="1"/>
</dbReference>
<dbReference type="Proteomes" id="UP001221302">
    <property type="component" value="Unassembled WGS sequence"/>
</dbReference>
<feature type="binding site" evidence="12 15">
    <location>
        <position position="412"/>
    </location>
    <ligand>
        <name>substrate</name>
    </ligand>
</feature>
<sequence length="426" mass="46780">MKIFIQKNLNEKKINELFERPAQKNNSTIVIVKKIIDDVKKNGHQSVIKYAKKYDGLNGDSILISKNILVEQAEKINVELKNSIDKAYENIYKFHSLQYPKSISVETMKGIECQKKYLPIENVGLYIPGGSAVLFSTLLMLAIPAKIAGCKRIVVCSPVKNEINSALAYVATKIGIDEFYSVGGAHAIAMMAYGTEKVKKVDKIFGPGNQYVTLAKTLVSNDYNGSSVDMPAGPSEVLVIADKFANPKYVAADLLSQAEHGIDSQVILLTNEIEFARKVLSEINLQIKNLPRRKIVEACLINSFILVVNNLDDAIQLSNNYAPEHLIINTKNFKSLAKKIKNAGSVFLGGYSPESVGDYASGTNHSLPTYGYAKAIGGVDILSFMKSISFQTLTKNGLKNISSTVVKMAEEEKLNAHANAVKVRLK</sequence>
<dbReference type="EC" id="1.1.1.23" evidence="4 12"/>
<gene>
    <name evidence="12 19" type="primary">hisD</name>
    <name evidence="19" type="ORF">P0M35_00850</name>
</gene>
<feature type="active site" description="Proton acceptor" evidence="12 14">
    <location>
        <position position="325"/>
    </location>
</feature>
<evidence type="ECO:0000256" key="6">
    <source>
        <dbReference type="ARBA" id="ARBA00022723"/>
    </source>
</evidence>
<keyword evidence="18" id="KW-1133">Transmembrane helix</keyword>
<evidence type="ECO:0000256" key="11">
    <source>
        <dbReference type="ARBA" id="ARBA00049489"/>
    </source>
</evidence>
<evidence type="ECO:0000256" key="13">
    <source>
        <dbReference type="PIRNR" id="PIRNR000099"/>
    </source>
</evidence>
<evidence type="ECO:0000256" key="5">
    <source>
        <dbReference type="ARBA" id="ARBA00022605"/>
    </source>
</evidence>
<keyword evidence="5 12" id="KW-0028">Amino-acid biosynthesis</keyword>
<dbReference type="AlphaFoldDB" id="A0AAE3NY18"/>
<dbReference type="PANTHER" id="PTHR21256">
    <property type="entry name" value="HISTIDINOL DEHYDROGENASE HDH"/>
    <property type="match status" value="1"/>
</dbReference>
<dbReference type="PROSITE" id="PS00611">
    <property type="entry name" value="HISOL_DEHYDROGENASE"/>
    <property type="match status" value="1"/>
</dbReference>
<feature type="binding site" evidence="12 16">
    <location>
        <position position="257"/>
    </location>
    <ligand>
        <name>Zn(2+)</name>
        <dbReference type="ChEBI" id="CHEBI:29105"/>
    </ligand>
</feature>
<keyword evidence="18" id="KW-0812">Transmembrane</keyword>
<evidence type="ECO:0000256" key="15">
    <source>
        <dbReference type="PIRSR" id="PIRSR000099-3"/>
    </source>
</evidence>
<keyword evidence="7 12" id="KW-0862">Zinc</keyword>
<evidence type="ECO:0000256" key="1">
    <source>
        <dbReference type="ARBA" id="ARBA00003850"/>
    </source>
</evidence>
<evidence type="ECO:0000313" key="19">
    <source>
        <dbReference type="EMBL" id="MDF1610684.1"/>
    </source>
</evidence>
<keyword evidence="9 12" id="KW-0520">NAD</keyword>
<dbReference type="InterPro" id="IPR016161">
    <property type="entry name" value="Ald_DH/histidinol_DH"/>
</dbReference>
<comment type="pathway">
    <text evidence="2 12">Amino-acid biosynthesis; L-histidine biosynthesis; L-histidine from 5-phospho-alpha-D-ribose 1-diphosphate: step 9/9.</text>
</comment>
<keyword evidence="8 12" id="KW-0560">Oxidoreductase</keyword>
<evidence type="ECO:0000256" key="17">
    <source>
        <dbReference type="RuleBase" id="RU004175"/>
    </source>
</evidence>
<dbReference type="SUPFAM" id="SSF53720">
    <property type="entry name" value="ALDH-like"/>
    <property type="match status" value="1"/>
</dbReference>
<keyword evidence="6 12" id="KW-0479">Metal-binding</keyword>
<evidence type="ECO:0000256" key="3">
    <source>
        <dbReference type="ARBA" id="ARBA00010178"/>
    </source>
</evidence>
<dbReference type="InterPro" id="IPR001692">
    <property type="entry name" value="Histidinol_DH_CS"/>
</dbReference>
<dbReference type="PANTHER" id="PTHR21256:SF2">
    <property type="entry name" value="HISTIDINE BIOSYNTHESIS TRIFUNCTIONAL PROTEIN"/>
    <property type="match status" value="1"/>
</dbReference>
<evidence type="ECO:0000256" key="14">
    <source>
        <dbReference type="PIRSR" id="PIRSR000099-1"/>
    </source>
</evidence>
<dbReference type="PIRSF" id="PIRSF000099">
    <property type="entry name" value="Histidinol_dh"/>
    <property type="match status" value="1"/>
</dbReference>
<evidence type="ECO:0000256" key="2">
    <source>
        <dbReference type="ARBA" id="ARBA00004940"/>
    </source>
</evidence>